<comment type="caution">
    <text evidence="2">The sequence shown here is derived from an EMBL/GenBank/DDBJ whole genome shotgun (WGS) entry which is preliminary data.</text>
</comment>
<evidence type="ECO:0000313" key="3">
    <source>
        <dbReference type="Proteomes" id="UP001456524"/>
    </source>
</evidence>
<gene>
    <name evidence="2" type="ORF">IWX90DRAFT_253985</name>
</gene>
<reference evidence="2 3" key="1">
    <citation type="journal article" date="2022" name="G3 (Bethesda)">
        <title>Enemy or ally: a genomic approach to elucidate the lifestyle of Phyllosticta citrichinaensis.</title>
        <authorList>
            <person name="Buijs V.A."/>
            <person name="Groenewald J.Z."/>
            <person name="Haridas S."/>
            <person name="LaButti K.M."/>
            <person name="Lipzen A."/>
            <person name="Martin F.M."/>
            <person name="Barry K."/>
            <person name="Grigoriev I.V."/>
            <person name="Crous P.W."/>
            <person name="Seidl M.F."/>
        </authorList>
    </citation>
    <scope>NUCLEOTIDE SEQUENCE [LARGE SCALE GENOMIC DNA]</scope>
    <source>
        <strain evidence="2 3">CBS 129764</strain>
    </source>
</reference>
<keyword evidence="3" id="KW-1185">Reference proteome</keyword>
<name>A0ABR1XRK0_9PEZI</name>
<proteinExistence type="predicted"/>
<organism evidence="2 3">
    <name type="scientific">Phyllosticta citrichinensis</name>
    <dbReference type="NCBI Taxonomy" id="1130410"/>
    <lineage>
        <taxon>Eukaryota</taxon>
        <taxon>Fungi</taxon>
        <taxon>Dikarya</taxon>
        <taxon>Ascomycota</taxon>
        <taxon>Pezizomycotina</taxon>
        <taxon>Dothideomycetes</taxon>
        <taxon>Dothideomycetes incertae sedis</taxon>
        <taxon>Botryosphaeriales</taxon>
        <taxon>Phyllostictaceae</taxon>
        <taxon>Phyllosticta</taxon>
    </lineage>
</organism>
<feature type="region of interest" description="Disordered" evidence="1">
    <location>
        <begin position="277"/>
        <end position="384"/>
    </location>
</feature>
<feature type="compositionally biased region" description="Polar residues" evidence="1">
    <location>
        <begin position="228"/>
        <end position="238"/>
    </location>
</feature>
<protein>
    <submittedName>
        <fullName evidence="2">Uncharacterized protein</fullName>
    </submittedName>
</protein>
<evidence type="ECO:0000313" key="2">
    <source>
        <dbReference type="EMBL" id="KAK8164298.1"/>
    </source>
</evidence>
<sequence length="450" mass="48694">MVQFIPPPDPHALLPPLLACLPLAFASPRPPPALLPLLSPILRQRVQLLSGSSQDESWLPLLCWDREKAGNLTSIIANIELEPHPASGEIELGHVNQIRYRRRDEETLEARIELPDLQLLPVFLWCMADATGGGPGWRLTELRTTQDHDDKPEEWFPSMDEAREASKAAYIADALRSADVPAAPSSNINHHAQATAQNEDDDDDDDYWNMYDRTPNRTPNRTPAKESSAPQAQRPTHLQQQQQQQQQTSHSNLAPSTEELEYFARYAAEVQPALDAHDPEEEAPADHGFESTLHGDTFSASSGAGVKFEPAAANIGPRGYDPSSLPHTNGAAEAATHGSQPQGPLSQTSPFETLTHSELNHPQPISSTSPGGGSGSPASAASSSSSSVARIEAAAAGQAAAEVAIKQHISTDLKSLYRLARGAGIARDEFERIVRTELEVLGMMGLDDDE</sequence>
<feature type="compositionally biased region" description="Polar residues" evidence="1">
    <location>
        <begin position="337"/>
        <end position="357"/>
    </location>
</feature>
<evidence type="ECO:0000256" key="1">
    <source>
        <dbReference type="SAM" id="MobiDB-lite"/>
    </source>
</evidence>
<feature type="region of interest" description="Disordered" evidence="1">
    <location>
        <begin position="192"/>
        <end position="253"/>
    </location>
</feature>
<accession>A0ABR1XRK0</accession>
<feature type="compositionally biased region" description="Acidic residues" evidence="1">
    <location>
        <begin position="198"/>
        <end position="207"/>
    </location>
</feature>
<dbReference type="EMBL" id="JBBWUH010000006">
    <property type="protein sequence ID" value="KAK8164298.1"/>
    <property type="molecule type" value="Genomic_DNA"/>
</dbReference>
<dbReference type="Proteomes" id="UP001456524">
    <property type="component" value="Unassembled WGS sequence"/>
</dbReference>